<reference evidence="1 2" key="1">
    <citation type="journal article" date="2018" name="Front. Plant Sci.">
        <title>Red Clover (Trifolium pratense) and Zigzag Clover (T. medium) - A Picture of Genomic Similarities and Differences.</title>
        <authorList>
            <person name="Dluhosova J."/>
            <person name="Istvanek J."/>
            <person name="Nedelnik J."/>
            <person name="Repkova J."/>
        </authorList>
    </citation>
    <scope>NUCLEOTIDE SEQUENCE [LARGE SCALE GENOMIC DNA]</scope>
    <source>
        <strain evidence="2">cv. 10/8</strain>
        <tissue evidence="1">Leaf</tissue>
    </source>
</reference>
<dbReference type="AlphaFoldDB" id="A0A392V4P4"/>
<proteinExistence type="predicted"/>
<evidence type="ECO:0000313" key="2">
    <source>
        <dbReference type="Proteomes" id="UP000265520"/>
    </source>
</evidence>
<dbReference type="EMBL" id="LXQA011038076">
    <property type="protein sequence ID" value="MCI82219.1"/>
    <property type="molecule type" value="Genomic_DNA"/>
</dbReference>
<keyword evidence="2" id="KW-1185">Reference proteome</keyword>
<name>A0A392V4P4_9FABA</name>
<comment type="caution">
    <text evidence="1">The sequence shown here is derived from an EMBL/GenBank/DDBJ whole genome shotgun (WGS) entry which is preliminary data.</text>
</comment>
<evidence type="ECO:0000313" key="1">
    <source>
        <dbReference type="EMBL" id="MCI82219.1"/>
    </source>
</evidence>
<accession>A0A392V4P4</accession>
<feature type="non-terminal residue" evidence="1">
    <location>
        <position position="61"/>
    </location>
</feature>
<protein>
    <submittedName>
        <fullName evidence="1">Uncharacterized protein</fullName>
    </submittedName>
</protein>
<organism evidence="1 2">
    <name type="scientific">Trifolium medium</name>
    <dbReference type="NCBI Taxonomy" id="97028"/>
    <lineage>
        <taxon>Eukaryota</taxon>
        <taxon>Viridiplantae</taxon>
        <taxon>Streptophyta</taxon>
        <taxon>Embryophyta</taxon>
        <taxon>Tracheophyta</taxon>
        <taxon>Spermatophyta</taxon>
        <taxon>Magnoliopsida</taxon>
        <taxon>eudicotyledons</taxon>
        <taxon>Gunneridae</taxon>
        <taxon>Pentapetalae</taxon>
        <taxon>rosids</taxon>
        <taxon>fabids</taxon>
        <taxon>Fabales</taxon>
        <taxon>Fabaceae</taxon>
        <taxon>Papilionoideae</taxon>
        <taxon>50 kb inversion clade</taxon>
        <taxon>NPAAA clade</taxon>
        <taxon>Hologalegina</taxon>
        <taxon>IRL clade</taxon>
        <taxon>Trifolieae</taxon>
        <taxon>Trifolium</taxon>
    </lineage>
</organism>
<sequence>MRRHDEEERQCYRVEVVEVMEDKCKVQPPSLPIEKIVVDTFDAQEAEWNHEIEIFLQQLED</sequence>
<dbReference type="Proteomes" id="UP000265520">
    <property type="component" value="Unassembled WGS sequence"/>
</dbReference>